<protein>
    <recommendedName>
        <fullName evidence="5">NigD-like protein</fullName>
    </recommendedName>
</protein>
<dbReference type="Gene3D" id="2.40.50.500">
    <property type="entry name" value="NigD-like N-terminal OB domain"/>
    <property type="match status" value="1"/>
</dbReference>
<dbReference type="InterPro" id="IPR035376">
    <property type="entry name" value="NigD_C"/>
</dbReference>
<dbReference type="InterPro" id="IPR038179">
    <property type="entry name" value="NigD-like_N_sf"/>
</dbReference>
<dbReference type="Gene3D" id="2.60.40.2370">
    <property type="entry name" value="NigD-like, C-terminal beta sandwich domain"/>
    <property type="match status" value="1"/>
</dbReference>
<dbReference type="KEGG" id="mgod:E7746_12240"/>
<evidence type="ECO:0000313" key="4">
    <source>
        <dbReference type="Proteomes" id="UP000297031"/>
    </source>
</evidence>
<dbReference type="AlphaFoldDB" id="A0A4P7VQM1"/>
<feature type="domain" description="NigD-like C-terminal" evidence="2">
    <location>
        <begin position="109"/>
        <end position="221"/>
    </location>
</feature>
<dbReference type="EMBL" id="CP039393">
    <property type="protein sequence ID" value="QCD36594.1"/>
    <property type="molecule type" value="Genomic_DNA"/>
</dbReference>
<dbReference type="InterPro" id="IPR024299">
    <property type="entry name" value="NigD-like_OB_dom"/>
</dbReference>
<evidence type="ECO:0000313" key="3">
    <source>
        <dbReference type="EMBL" id="QCD36594.1"/>
    </source>
</evidence>
<evidence type="ECO:0000259" key="2">
    <source>
        <dbReference type="Pfam" id="PF17415"/>
    </source>
</evidence>
<name>A0A4P7VQM1_9BACT</name>
<evidence type="ECO:0000259" key="1">
    <source>
        <dbReference type="Pfam" id="PF12667"/>
    </source>
</evidence>
<dbReference type="InterPro" id="IPR038143">
    <property type="entry name" value="NigD-like_C_dom_sf"/>
</dbReference>
<dbReference type="Pfam" id="PF12667">
    <property type="entry name" value="NigD_N"/>
    <property type="match status" value="1"/>
</dbReference>
<dbReference type="RefSeq" id="WP_123394729.1">
    <property type="nucleotide sequence ID" value="NZ_CANQMU010000008.1"/>
</dbReference>
<dbReference type="PROSITE" id="PS51257">
    <property type="entry name" value="PROKAR_LIPOPROTEIN"/>
    <property type="match status" value="1"/>
</dbReference>
<dbReference type="Pfam" id="PF17415">
    <property type="entry name" value="NigD_C"/>
    <property type="match status" value="1"/>
</dbReference>
<dbReference type="OrthoDB" id="1016751at2"/>
<gene>
    <name evidence="3" type="ORF">E7746_12240</name>
</gene>
<reference evidence="3 4" key="1">
    <citation type="submission" date="2019-02" db="EMBL/GenBank/DDBJ databases">
        <title>Isolation and identification of novel species under the genus Muribaculum.</title>
        <authorList>
            <person name="Miyake S."/>
            <person name="Ding Y."/>
            <person name="Low A."/>
            <person name="Soh M."/>
            <person name="Seedorf H."/>
        </authorList>
    </citation>
    <scope>NUCLEOTIDE SEQUENCE [LARGE SCALE GENOMIC DNA]</scope>
    <source>
        <strain evidence="3 4">TLL-A4</strain>
    </source>
</reference>
<accession>A0A4P7VQM1</accession>
<organism evidence="3 4">
    <name type="scientific">Muribaculum gordoncarteri</name>
    <dbReference type="NCBI Taxonomy" id="2530390"/>
    <lineage>
        <taxon>Bacteria</taxon>
        <taxon>Pseudomonadati</taxon>
        <taxon>Bacteroidota</taxon>
        <taxon>Bacteroidia</taxon>
        <taxon>Bacteroidales</taxon>
        <taxon>Muribaculaceae</taxon>
        <taxon>Muribaculum</taxon>
    </lineage>
</organism>
<sequence>MNKFKHFITPLLFVGLAVTFQSCLDDDDDKAMYHPTALVTVEPADDESFIMHLDDNTILQPVNMAKSPYGKKEVRALVNFSETVAPENGGSFRKVYVNWLDSIRTKRPVPTTDINDSKFGNDPVEIMRDWVTVAEDGYLTLRVRTRWNNPSAVHELNLLTGVNPENPHEFELRHNAHGDTNGEWGDGLIAFNLNGLPELNGTISIKLRWKSFSGEKTSEFSLRMRDGKQPQLLVEQLSDINIK</sequence>
<feature type="domain" description="NigD-like N-terminal OB" evidence="1">
    <location>
        <begin position="38"/>
        <end position="103"/>
    </location>
</feature>
<dbReference type="Proteomes" id="UP000297031">
    <property type="component" value="Chromosome"/>
</dbReference>
<keyword evidence="4" id="KW-1185">Reference proteome</keyword>
<evidence type="ECO:0008006" key="5">
    <source>
        <dbReference type="Google" id="ProtNLM"/>
    </source>
</evidence>
<proteinExistence type="predicted"/>